<evidence type="ECO:0000313" key="2">
    <source>
        <dbReference type="Ensembl" id="ENSOTSP00005107400.1"/>
    </source>
</evidence>
<reference evidence="2" key="2">
    <citation type="submission" date="2025-08" db="UniProtKB">
        <authorList>
            <consortium name="Ensembl"/>
        </authorList>
    </citation>
    <scope>IDENTIFICATION</scope>
</reference>
<dbReference type="Pfam" id="PF01498">
    <property type="entry name" value="HTH_Tnp_Tc3_2"/>
    <property type="match status" value="1"/>
</dbReference>
<evidence type="ECO:0000259" key="1">
    <source>
        <dbReference type="Pfam" id="PF01498"/>
    </source>
</evidence>
<keyword evidence="3" id="KW-1185">Reference proteome</keyword>
<organism evidence="2 3">
    <name type="scientific">Oncorhynchus tshawytscha</name>
    <name type="common">Chinook salmon</name>
    <name type="synonym">Salmo tshawytscha</name>
    <dbReference type="NCBI Taxonomy" id="74940"/>
    <lineage>
        <taxon>Eukaryota</taxon>
        <taxon>Metazoa</taxon>
        <taxon>Chordata</taxon>
        <taxon>Craniata</taxon>
        <taxon>Vertebrata</taxon>
        <taxon>Euteleostomi</taxon>
        <taxon>Actinopterygii</taxon>
        <taxon>Neopterygii</taxon>
        <taxon>Teleostei</taxon>
        <taxon>Protacanthopterygii</taxon>
        <taxon>Salmoniformes</taxon>
        <taxon>Salmonidae</taxon>
        <taxon>Salmoninae</taxon>
        <taxon>Oncorhynchus</taxon>
    </lineage>
</organism>
<dbReference type="Proteomes" id="UP000694402">
    <property type="component" value="Unassembled WGS sequence"/>
</dbReference>
<accession>A0AAZ3NSK7</accession>
<dbReference type="InterPro" id="IPR036397">
    <property type="entry name" value="RNaseH_sf"/>
</dbReference>
<dbReference type="GO" id="GO:0006313">
    <property type="term" value="P:DNA transposition"/>
    <property type="evidence" value="ECO:0007669"/>
    <property type="project" value="InterPro"/>
</dbReference>
<proteinExistence type="predicted"/>
<sequence>MTATWPGSGRPSKISPRTTRAIINQVKANPNITSRDLQSSLAAPQVTVCASTTITTLNPNAIHGRVARKKPLLSKKNQTAHLNFARDHLDKPEVKHGDGNDKIWGCFSSSGPGRLHIIKGTIHSEVYQVILEQNVRPSVKELKLGMKMGLPTRQRPKRFKKIYQTMAQEK</sequence>
<dbReference type="GO" id="GO:0003677">
    <property type="term" value="F:DNA binding"/>
    <property type="evidence" value="ECO:0007669"/>
    <property type="project" value="InterPro"/>
</dbReference>
<dbReference type="InterPro" id="IPR002492">
    <property type="entry name" value="Transposase_Tc1-like"/>
</dbReference>
<dbReference type="Gene3D" id="3.30.420.10">
    <property type="entry name" value="Ribonuclease H-like superfamily/Ribonuclease H"/>
    <property type="match status" value="1"/>
</dbReference>
<dbReference type="Ensembl" id="ENSOTST00005157015.1">
    <property type="protein sequence ID" value="ENSOTSP00005107400.1"/>
    <property type="gene ID" value="ENSOTSG00005052341.1"/>
</dbReference>
<feature type="domain" description="Transposase Tc1-like" evidence="1">
    <location>
        <begin position="20"/>
        <end position="90"/>
    </location>
</feature>
<name>A0AAZ3NSK7_ONCTS</name>
<evidence type="ECO:0000313" key="3">
    <source>
        <dbReference type="Proteomes" id="UP000694402"/>
    </source>
</evidence>
<protein>
    <recommendedName>
        <fullName evidence="1">Transposase Tc1-like domain-containing protein</fullName>
    </recommendedName>
</protein>
<dbReference type="AlphaFoldDB" id="A0AAZ3NSK7"/>
<reference evidence="2" key="3">
    <citation type="submission" date="2025-09" db="UniProtKB">
        <authorList>
            <consortium name="Ensembl"/>
        </authorList>
    </citation>
    <scope>IDENTIFICATION</scope>
</reference>
<dbReference type="GO" id="GO:0015074">
    <property type="term" value="P:DNA integration"/>
    <property type="evidence" value="ECO:0007669"/>
    <property type="project" value="InterPro"/>
</dbReference>
<dbReference type="GeneTree" id="ENSGT01140000282498"/>
<reference evidence="3" key="1">
    <citation type="journal article" date="2018" name="PLoS ONE">
        <title>Chinook salmon (Oncorhynchus tshawytscha) genome and transcriptome.</title>
        <authorList>
            <person name="Christensen K.A."/>
            <person name="Leong J.S."/>
            <person name="Sakhrani D."/>
            <person name="Biagi C.A."/>
            <person name="Minkley D.R."/>
            <person name="Withler R.E."/>
            <person name="Rondeau E.B."/>
            <person name="Koop B.F."/>
            <person name="Devlin R.H."/>
        </authorList>
    </citation>
    <scope>NUCLEOTIDE SEQUENCE [LARGE SCALE GENOMIC DNA]</scope>
</reference>